<keyword evidence="2" id="KW-1185">Reference proteome</keyword>
<sequence>MKKRCSPEYKEHYLDIWEDIISLEILADKLEALNNIRLSLPSGPWKHVKVSETLNDGNQVTCRKSERLPKREYSHVVPNERTPFKCYGCGRPRVIRSRCPTCNSNSSRRTDVASNHDNTYAIETRNPQLTLFDITFCGDK</sequence>
<gene>
    <name evidence="1" type="primary">NCL1_18726</name>
    <name evidence="1" type="ORF">NPIL_545721</name>
</gene>
<dbReference type="Proteomes" id="UP000887013">
    <property type="component" value="Unassembled WGS sequence"/>
</dbReference>
<protein>
    <submittedName>
        <fullName evidence="1">Uncharacterized protein</fullName>
    </submittedName>
</protein>
<comment type="caution">
    <text evidence="1">The sequence shown here is derived from an EMBL/GenBank/DDBJ whole genome shotgun (WGS) entry which is preliminary data.</text>
</comment>
<organism evidence="1 2">
    <name type="scientific">Nephila pilipes</name>
    <name type="common">Giant wood spider</name>
    <name type="synonym">Nephila maculata</name>
    <dbReference type="NCBI Taxonomy" id="299642"/>
    <lineage>
        <taxon>Eukaryota</taxon>
        <taxon>Metazoa</taxon>
        <taxon>Ecdysozoa</taxon>
        <taxon>Arthropoda</taxon>
        <taxon>Chelicerata</taxon>
        <taxon>Arachnida</taxon>
        <taxon>Araneae</taxon>
        <taxon>Araneomorphae</taxon>
        <taxon>Entelegynae</taxon>
        <taxon>Araneoidea</taxon>
        <taxon>Nephilidae</taxon>
        <taxon>Nephila</taxon>
    </lineage>
</organism>
<evidence type="ECO:0000313" key="1">
    <source>
        <dbReference type="EMBL" id="GFT74641.1"/>
    </source>
</evidence>
<dbReference type="OrthoDB" id="425619at2759"/>
<name>A0A8X6U2V1_NEPPI</name>
<dbReference type="AlphaFoldDB" id="A0A8X6U2V1"/>
<reference evidence="1" key="1">
    <citation type="submission" date="2020-08" db="EMBL/GenBank/DDBJ databases">
        <title>Multicomponent nature underlies the extraordinary mechanical properties of spider dragline silk.</title>
        <authorList>
            <person name="Kono N."/>
            <person name="Nakamura H."/>
            <person name="Mori M."/>
            <person name="Yoshida Y."/>
            <person name="Ohtoshi R."/>
            <person name="Malay A.D."/>
            <person name="Moran D.A.P."/>
            <person name="Tomita M."/>
            <person name="Numata K."/>
            <person name="Arakawa K."/>
        </authorList>
    </citation>
    <scope>NUCLEOTIDE SEQUENCE</scope>
</reference>
<dbReference type="EMBL" id="BMAW01070704">
    <property type="protein sequence ID" value="GFT74641.1"/>
    <property type="molecule type" value="Genomic_DNA"/>
</dbReference>
<evidence type="ECO:0000313" key="2">
    <source>
        <dbReference type="Proteomes" id="UP000887013"/>
    </source>
</evidence>
<accession>A0A8X6U2V1</accession>
<proteinExistence type="predicted"/>